<keyword evidence="6" id="KW-0808">Transferase</keyword>
<evidence type="ECO:0000256" key="7">
    <source>
        <dbReference type="ARBA" id="ARBA00022692"/>
    </source>
</evidence>
<dbReference type="STRING" id="1121302.SAMN02745163_01722"/>
<dbReference type="AlphaFoldDB" id="A0A1M6I815"/>
<evidence type="ECO:0000256" key="2">
    <source>
        <dbReference type="ARBA" id="ARBA00004651"/>
    </source>
</evidence>
<keyword evidence="4" id="KW-1003">Cell membrane</keyword>
<comment type="catalytic activity">
    <reaction evidence="1">
        <text>ATP + protein L-histidine = ADP + protein N-phospho-L-histidine.</text>
        <dbReference type="EC" id="2.7.13.3"/>
    </reaction>
</comment>
<evidence type="ECO:0000256" key="4">
    <source>
        <dbReference type="ARBA" id="ARBA00022475"/>
    </source>
</evidence>
<dbReference type="PANTHER" id="PTHR45528:SF1">
    <property type="entry name" value="SENSOR HISTIDINE KINASE CPXA"/>
    <property type="match status" value="1"/>
</dbReference>
<dbReference type="SUPFAM" id="SSF47384">
    <property type="entry name" value="Homodimeric domain of signal transducing histidine kinase"/>
    <property type="match status" value="1"/>
</dbReference>
<dbReference type="EMBL" id="FQZB01000007">
    <property type="protein sequence ID" value="SHJ30503.1"/>
    <property type="molecule type" value="Genomic_DNA"/>
</dbReference>
<reference evidence="17 18" key="1">
    <citation type="submission" date="2016-11" db="EMBL/GenBank/DDBJ databases">
        <authorList>
            <person name="Jaros S."/>
            <person name="Januszkiewicz K."/>
            <person name="Wedrychowicz H."/>
        </authorList>
    </citation>
    <scope>NUCLEOTIDE SEQUENCE [LARGE SCALE GENOMIC DNA]</scope>
    <source>
        <strain evidence="17 18">DSM 21758</strain>
    </source>
</reference>
<keyword evidence="10" id="KW-0067">ATP-binding</keyword>
<keyword evidence="18" id="KW-1185">Reference proteome</keyword>
<dbReference type="InterPro" id="IPR004358">
    <property type="entry name" value="Sig_transdc_His_kin-like_C"/>
</dbReference>
<dbReference type="InterPro" id="IPR036890">
    <property type="entry name" value="HATPase_C_sf"/>
</dbReference>
<dbReference type="SUPFAM" id="SSF158472">
    <property type="entry name" value="HAMP domain-like"/>
    <property type="match status" value="1"/>
</dbReference>
<dbReference type="PRINTS" id="PR00344">
    <property type="entry name" value="BCTRLSENSOR"/>
</dbReference>
<dbReference type="CDD" id="cd00075">
    <property type="entry name" value="HATPase"/>
    <property type="match status" value="1"/>
</dbReference>
<dbReference type="InterPro" id="IPR036097">
    <property type="entry name" value="HisK_dim/P_sf"/>
</dbReference>
<evidence type="ECO:0000256" key="10">
    <source>
        <dbReference type="ARBA" id="ARBA00022840"/>
    </source>
</evidence>
<proteinExistence type="predicted"/>
<dbReference type="InterPro" id="IPR003661">
    <property type="entry name" value="HisK_dim/P_dom"/>
</dbReference>
<keyword evidence="8" id="KW-0547">Nucleotide-binding</keyword>
<dbReference type="EC" id="2.7.13.3" evidence="3"/>
<evidence type="ECO:0000256" key="1">
    <source>
        <dbReference type="ARBA" id="ARBA00000085"/>
    </source>
</evidence>
<dbReference type="PROSITE" id="PS50109">
    <property type="entry name" value="HIS_KIN"/>
    <property type="match status" value="1"/>
</dbReference>
<comment type="subcellular location">
    <subcellularLocation>
        <location evidence="2">Cell membrane</location>
        <topology evidence="2">Multi-pass membrane protein</topology>
    </subcellularLocation>
</comment>
<evidence type="ECO:0000256" key="13">
    <source>
        <dbReference type="ARBA" id="ARBA00023136"/>
    </source>
</evidence>
<dbReference type="Pfam" id="PF00512">
    <property type="entry name" value="HisKA"/>
    <property type="match status" value="1"/>
</dbReference>
<keyword evidence="7 14" id="KW-0812">Transmembrane</keyword>
<gene>
    <name evidence="17" type="ORF">SAMN02745163_01722</name>
</gene>
<dbReference type="SMART" id="SM00388">
    <property type="entry name" value="HisKA"/>
    <property type="match status" value="1"/>
</dbReference>
<dbReference type="Pfam" id="PF00672">
    <property type="entry name" value="HAMP"/>
    <property type="match status" value="1"/>
</dbReference>
<dbReference type="RefSeq" id="WP_072986258.1">
    <property type="nucleotide sequence ID" value="NZ_FQZB01000007.1"/>
</dbReference>
<feature type="domain" description="Histidine kinase" evidence="15">
    <location>
        <begin position="273"/>
        <end position="489"/>
    </location>
</feature>
<dbReference type="PROSITE" id="PS50885">
    <property type="entry name" value="HAMP"/>
    <property type="match status" value="1"/>
</dbReference>
<dbReference type="InterPro" id="IPR003660">
    <property type="entry name" value="HAMP_dom"/>
</dbReference>
<organism evidence="17 18">
    <name type="scientific">Clostridium cavendishii DSM 21758</name>
    <dbReference type="NCBI Taxonomy" id="1121302"/>
    <lineage>
        <taxon>Bacteria</taxon>
        <taxon>Bacillati</taxon>
        <taxon>Bacillota</taxon>
        <taxon>Clostridia</taxon>
        <taxon>Eubacteriales</taxon>
        <taxon>Clostridiaceae</taxon>
        <taxon>Clostridium</taxon>
    </lineage>
</organism>
<dbReference type="SMART" id="SM00304">
    <property type="entry name" value="HAMP"/>
    <property type="match status" value="1"/>
</dbReference>
<dbReference type="Gene3D" id="3.30.565.10">
    <property type="entry name" value="Histidine kinase-like ATPase, C-terminal domain"/>
    <property type="match status" value="1"/>
</dbReference>
<dbReference type="OrthoDB" id="335833at2"/>
<evidence type="ECO:0000256" key="11">
    <source>
        <dbReference type="ARBA" id="ARBA00022989"/>
    </source>
</evidence>
<keyword evidence="12" id="KW-0902">Two-component regulatory system</keyword>
<evidence type="ECO:0000256" key="12">
    <source>
        <dbReference type="ARBA" id="ARBA00023012"/>
    </source>
</evidence>
<evidence type="ECO:0000313" key="18">
    <source>
        <dbReference type="Proteomes" id="UP000184310"/>
    </source>
</evidence>
<protein>
    <recommendedName>
        <fullName evidence="3">histidine kinase</fullName>
        <ecNumber evidence="3">2.7.13.3</ecNumber>
    </recommendedName>
</protein>
<feature type="domain" description="HAMP" evidence="16">
    <location>
        <begin position="206"/>
        <end position="258"/>
    </location>
</feature>
<dbReference type="InterPro" id="IPR050398">
    <property type="entry name" value="HssS/ArlS-like"/>
</dbReference>
<dbReference type="FunFam" id="1.10.287.130:FF:000001">
    <property type="entry name" value="Two-component sensor histidine kinase"/>
    <property type="match status" value="1"/>
</dbReference>
<dbReference type="SMART" id="SM00387">
    <property type="entry name" value="HATPase_c"/>
    <property type="match status" value="1"/>
</dbReference>
<name>A0A1M6I815_9CLOT</name>
<evidence type="ECO:0000256" key="8">
    <source>
        <dbReference type="ARBA" id="ARBA00022741"/>
    </source>
</evidence>
<evidence type="ECO:0000256" key="9">
    <source>
        <dbReference type="ARBA" id="ARBA00022777"/>
    </source>
</evidence>
<keyword evidence="13 14" id="KW-0472">Membrane</keyword>
<evidence type="ECO:0000259" key="15">
    <source>
        <dbReference type="PROSITE" id="PS50109"/>
    </source>
</evidence>
<dbReference type="GO" id="GO:0000155">
    <property type="term" value="F:phosphorelay sensor kinase activity"/>
    <property type="evidence" value="ECO:0007669"/>
    <property type="project" value="InterPro"/>
</dbReference>
<evidence type="ECO:0000259" key="16">
    <source>
        <dbReference type="PROSITE" id="PS50885"/>
    </source>
</evidence>
<dbReference type="FunFam" id="3.30.565.10:FF:000006">
    <property type="entry name" value="Sensor histidine kinase WalK"/>
    <property type="match status" value="1"/>
</dbReference>
<dbReference type="InterPro" id="IPR003594">
    <property type="entry name" value="HATPase_dom"/>
</dbReference>
<dbReference type="Proteomes" id="UP000184310">
    <property type="component" value="Unassembled WGS sequence"/>
</dbReference>
<dbReference type="InterPro" id="IPR005467">
    <property type="entry name" value="His_kinase_dom"/>
</dbReference>
<dbReference type="GO" id="GO:0005524">
    <property type="term" value="F:ATP binding"/>
    <property type="evidence" value="ECO:0007669"/>
    <property type="project" value="UniProtKB-KW"/>
</dbReference>
<evidence type="ECO:0000256" key="5">
    <source>
        <dbReference type="ARBA" id="ARBA00022553"/>
    </source>
</evidence>
<dbReference type="GO" id="GO:0005886">
    <property type="term" value="C:plasma membrane"/>
    <property type="evidence" value="ECO:0007669"/>
    <property type="project" value="UniProtKB-SubCell"/>
</dbReference>
<feature type="transmembrane region" description="Helical" evidence="14">
    <location>
        <begin position="21"/>
        <end position="44"/>
    </location>
</feature>
<dbReference type="Gene3D" id="6.10.340.10">
    <property type="match status" value="1"/>
</dbReference>
<evidence type="ECO:0000256" key="14">
    <source>
        <dbReference type="SAM" id="Phobius"/>
    </source>
</evidence>
<dbReference type="SUPFAM" id="SSF55874">
    <property type="entry name" value="ATPase domain of HSP90 chaperone/DNA topoisomerase II/histidine kinase"/>
    <property type="match status" value="1"/>
</dbReference>
<keyword evidence="5" id="KW-0597">Phosphoprotein</keyword>
<dbReference type="Gene3D" id="1.10.287.130">
    <property type="match status" value="1"/>
</dbReference>
<dbReference type="CDD" id="cd06225">
    <property type="entry name" value="HAMP"/>
    <property type="match status" value="1"/>
</dbReference>
<dbReference type="PANTHER" id="PTHR45528">
    <property type="entry name" value="SENSOR HISTIDINE KINASE CPXA"/>
    <property type="match status" value="1"/>
</dbReference>
<keyword evidence="9 17" id="KW-0418">Kinase</keyword>
<evidence type="ECO:0000313" key="17">
    <source>
        <dbReference type="EMBL" id="SHJ30503.1"/>
    </source>
</evidence>
<evidence type="ECO:0000256" key="3">
    <source>
        <dbReference type="ARBA" id="ARBA00012438"/>
    </source>
</evidence>
<keyword evidence="11 14" id="KW-1133">Transmembrane helix</keyword>
<evidence type="ECO:0000256" key="6">
    <source>
        <dbReference type="ARBA" id="ARBA00022679"/>
    </source>
</evidence>
<sequence>MILKALKKFIRKFRKVYLTTLRQYVLFFIFISFILCFGVGTIVYEIVRMTTSEEYIKDSQKFFMASEIVNKDYKNIDATTIKSIGGWVEILDENKNLIYVIGNKKDTKKSYTEEEFINFLSDNRNQLKRSSDFYYSIISFDNDNKKYYCLVKLPYNSVEITIDATMEGKLSDKYVERIGLKIAAMLLLFIVLLIFLLFIYAFITSRRIVKPLRKILEGIKKMTNGDYKARIDFRADNEFADIKDAFNFMAEKIEISEKERKKVEDLKSQLLVDISHDLKTPITSIQGYSKALYDGVVDSKEKQERYLSIIYDKSRRVTELIDNLHELTKLDSSRYEVHKSSEDFTEVLRELLAEFYKEIEDKEFELDVDIPEKEIVFEFDRLEIIRAISNIIANSLKYNKNKTKLKIQLTEKEEKIQLIIADNGVGISDELKEKIFEPFTRGDVSRRSTGGTGLGLSISKKIIEKHNGIIFLKENIEYKTEFVIEIPYF</sequence>
<accession>A0A1M6I815</accession>
<dbReference type="CDD" id="cd00082">
    <property type="entry name" value="HisKA"/>
    <property type="match status" value="1"/>
</dbReference>
<dbReference type="Pfam" id="PF02518">
    <property type="entry name" value="HATPase_c"/>
    <property type="match status" value="1"/>
</dbReference>
<feature type="transmembrane region" description="Helical" evidence="14">
    <location>
        <begin position="182"/>
        <end position="203"/>
    </location>
</feature>